<dbReference type="PANTHER" id="PTHR13697:SF4">
    <property type="entry name" value="ATP-DEPENDENT 6-PHOSPHOFRUCTOKINASE"/>
    <property type="match status" value="1"/>
</dbReference>
<dbReference type="InterPro" id="IPR012828">
    <property type="entry name" value="PFKA_ATP_prok"/>
</dbReference>
<dbReference type="InterPro" id="IPR015912">
    <property type="entry name" value="Phosphofructokinase_CS"/>
</dbReference>
<reference evidence="17" key="1">
    <citation type="submission" date="2021-04" db="EMBL/GenBank/DDBJ databases">
        <title>Genomic analysis of electroactive and textile dye degrading Bacillus circulans strain: DC10 isolated from constructed wetland-microbial fuel cells treating textile dye wastewaters.</title>
        <authorList>
            <person name="Patel D.U."/>
            <person name="Desai C.R."/>
        </authorList>
    </citation>
    <scope>NUCLEOTIDE SEQUENCE</scope>
    <source>
        <strain evidence="17">DC10</strain>
    </source>
</reference>
<evidence type="ECO:0000256" key="14">
    <source>
        <dbReference type="ARBA" id="ARBA00048070"/>
    </source>
</evidence>
<dbReference type="InterPro" id="IPR000023">
    <property type="entry name" value="Phosphofructokinase_dom"/>
</dbReference>
<dbReference type="HAMAP" id="MF_00339">
    <property type="entry name" value="Phosphofructokinase_I_B1"/>
    <property type="match status" value="1"/>
</dbReference>
<evidence type="ECO:0000256" key="8">
    <source>
        <dbReference type="ARBA" id="ARBA00022723"/>
    </source>
</evidence>
<dbReference type="EMBL" id="JAGTPX010000011">
    <property type="protein sequence ID" value="MBR8670389.1"/>
    <property type="molecule type" value="Genomic_DNA"/>
</dbReference>
<feature type="active site" description="Proton acceptor" evidence="15">
    <location>
        <position position="132"/>
    </location>
</feature>
<feature type="binding site" description="in other chain" evidence="15">
    <location>
        <position position="227"/>
    </location>
    <ligand>
        <name>substrate</name>
        <note>ligand shared between dimeric partners</note>
    </ligand>
</feature>
<evidence type="ECO:0000256" key="5">
    <source>
        <dbReference type="ARBA" id="ARBA00022490"/>
    </source>
</evidence>
<dbReference type="EC" id="2.7.1.11" evidence="15"/>
<feature type="binding site" description="in other chain" evidence="15">
    <location>
        <begin position="174"/>
        <end position="176"/>
    </location>
    <ligand>
        <name>substrate</name>
        <note>ligand shared between dimeric partners</note>
    </ligand>
</feature>
<dbReference type="GO" id="GO:0046872">
    <property type="term" value="F:metal ion binding"/>
    <property type="evidence" value="ECO:0007669"/>
    <property type="project" value="UniProtKB-KW"/>
</dbReference>
<dbReference type="PRINTS" id="PR00476">
    <property type="entry name" value="PHFRCTKINASE"/>
</dbReference>
<feature type="binding site" description="in other chain" evidence="15">
    <location>
        <begin position="218"/>
        <end position="220"/>
    </location>
    <ligand>
        <name>ADP</name>
        <dbReference type="ChEBI" id="CHEBI:456216"/>
        <note>allosteric activator; ligand shared between dimeric partners</note>
    </ligand>
</feature>
<keyword evidence="5 15" id="KW-0963">Cytoplasm</keyword>
<dbReference type="GO" id="GO:0003872">
    <property type="term" value="F:6-phosphofructokinase activity"/>
    <property type="evidence" value="ECO:0007669"/>
    <property type="project" value="UniProtKB-UniRule"/>
</dbReference>
<dbReference type="FunFam" id="3.40.50.450:FF:000001">
    <property type="entry name" value="ATP-dependent 6-phosphofructokinase"/>
    <property type="match status" value="1"/>
</dbReference>
<comment type="subunit">
    <text evidence="15">Homotetramer.</text>
</comment>
<evidence type="ECO:0000256" key="1">
    <source>
        <dbReference type="ARBA" id="ARBA00001946"/>
    </source>
</evidence>
<dbReference type="GO" id="GO:0030388">
    <property type="term" value="P:fructose 1,6-bisphosphate metabolic process"/>
    <property type="evidence" value="ECO:0007669"/>
    <property type="project" value="TreeGrafter"/>
</dbReference>
<dbReference type="PROSITE" id="PS00433">
    <property type="entry name" value="PHOSPHOFRUCTOKINASE"/>
    <property type="match status" value="1"/>
</dbReference>
<dbReference type="SUPFAM" id="SSF53784">
    <property type="entry name" value="Phosphofructokinase"/>
    <property type="match status" value="1"/>
</dbReference>
<feature type="binding site" description="in other chain" evidence="15">
    <location>
        <position position="216"/>
    </location>
    <ligand>
        <name>ADP</name>
        <dbReference type="ChEBI" id="CHEBI:456216"/>
        <note>allosteric activator; ligand shared between dimeric partners</note>
    </ligand>
</feature>
<keyword evidence="13 15" id="KW-0324">Glycolysis</keyword>
<evidence type="ECO:0000256" key="4">
    <source>
        <dbReference type="ARBA" id="ARBA00004679"/>
    </source>
</evidence>
<dbReference type="InterPro" id="IPR012003">
    <property type="entry name" value="ATP_PFK_prok-type"/>
</dbReference>
<comment type="similarity">
    <text evidence="15">Belongs to the phosphofructokinase type A (PFKA) family. ATP-dependent PFK group I subfamily. Prokaryotic clade 'B1' sub-subfamily.</text>
</comment>
<feature type="binding site" evidence="15">
    <location>
        <begin position="107"/>
        <end position="110"/>
    </location>
    <ligand>
        <name>ATP</name>
        <dbReference type="ChEBI" id="CHEBI:30616"/>
    </ligand>
</feature>
<evidence type="ECO:0000256" key="9">
    <source>
        <dbReference type="ARBA" id="ARBA00022741"/>
    </source>
</evidence>
<evidence type="ECO:0000256" key="7">
    <source>
        <dbReference type="ARBA" id="ARBA00022679"/>
    </source>
</evidence>
<keyword evidence="8 15" id="KW-0479">Metal-binding</keyword>
<dbReference type="InterPro" id="IPR035966">
    <property type="entry name" value="PKF_sf"/>
</dbReference>
<dbReference type="CDD" id="cd00763">
    <property type="entry name" value="Bacterial_PFK"/>
    <property type="match status" value="1"/>
</dbReference>
<feature type="binding site" description="in other chain" evidence="15">
    <location>
        <begin position="130"/>
        <end position="132"/>
    </location>
    <ligand>
        <name>substrate</name>
        <note>ligand shared between dimeric partners</note>
    </ligand>
</feature>
<name>A0A941GD35_NIACI</name>
<keyword evidence="9 15" id="KW-0547">Nucleotide-binding</keyword>
<dbReference type="GO" id="GO:0016208">
    <property type="term" value="F:AMP binding"/>
    <property type="evidence" value="ECO:0007669"/>
    <property type="project" value="TreeGrafter"/>
</dbReference>
<feature type="binding site" evidence="15">
    <location>
        <position position="248"/>
    </location>
    <ligand>
        <name>substrate</name>
        <note>ligand shared between dimeric partners</note>
    </ligand>
</feature>
<evidence type="ECO:0000256" key="13">
    <source>
        <dbReference type="ARBA" id="ARBA00023152"/>
    </source>
</evidence>
<dbReference type="FunFam" id="3.40.50.460:FF:000002">
    <property type="entry name" value="ATP-dependent 6-phosphofructokinase"/>
    <property type="match status" value="1"/>
</dbReference>
<evidence type="ECO:0000256" key="10">
    <source>
        <dbReference type="ARBA" id="ARBA00022777"/>
    </source>
</evidence>
<dbReference type="NCBIfam" id="NF002872">
    <property type="entry name" value="PRK03202.1"/>
    <property type="match status" value="1"/>
</dbReference>
<keyword evidence="7 15" id="KW-0808">Transferase</keyword>
<sequence>MRKLTVKRIGVLTSGGDAPGMNAAVRAVVRKAIFHGVEVYGVIGGYAGLISGNFRKLEVGSVGDIIHRGGTFLFSARCEEFKTKEGQQKGIEQLKKHNIDGLVVIGGDGSYMGAKALTEQGFPCVGVPGTIDNDIPGTEFTIGFDTALNTVIDAIDKIRDTATSHERTFIIEVMGRNAGDIALWAGLAGGAETILIPEEGFHLEEIVNRLKKGQERGKKHSIIVVAEGVASGVEIGKLIEENTDFDTRVSVLGHMQRGGSPTAQDRVLASRLGAYAVELLVEGKGGRAVGIEKNQLVDYDIIEALARKHTIDNNLYHLSKELSI</sequence>
<evidence type="ECO:0000256" key="3">
    <source>
        <dbReference type="ARBA" id="ARBA00004496"/>
    </source>
</evidence>
<dbReference type="GO" id="GO:0006002">
    <property type="term" value="P:fructose 6-phosphate metabolic process"/>
    <property type="evidence" value="ECO:0007669"/>
    <property type="project" value="UniProtKB-UniRule"/>
</dbReference>
<feature type="binding site" description="in other chain" evidence="15">
    <location>
        <begin position="254"/>
        <end position="257"/>
    </location>
    <ligand>
        <name>substrate</name>
        <note>ligand shared between dimeric partners</note>
    </ligand>
</feature>
<comment type="cofactor">
    <cofactor evidence="1 15">
        <name>Mg(2+)</name>
        <dbReference type="ChEBI" id="CHEBI:18420"/>
    </cofactor>
</comment>
<keyword evidence="6 15" id="KW-0021">Allosteric enzyme</keyword>
<comment type="caution">
    <text evidence="17">The sequence shown here is derived from an EMBL/GenBank/DDBJ whole genome shotgun (WGS) entry which is preliminary data.</text>
</comment>
<comment type="activity regulation">
    <text evidence="15">Allosterically activated by ADP and other diphosphonucleosides, and allosterically inhibited by phosphoenolpyruvate.</text>
</comment>
<comment type="catalytic activity">
    <reaction evidence="14 15">
        <text>beta-D-fructose 6-phosphate + ATP = beta-D-fructose 1,6-bisphosphate + ADP + H(+)</text>
        <dbReference type="Rhea" id="RHEA:16109"/>
        <dbReference type="ChEBI" id="CHEBI:15378"/>
        <dbReference type="ChEBI" id="CHEBI:30616"/>
        <dbReference type="ChEBI" id="CHEBI:32966"/>
        <dbReference type="ChEBI" id="CHEBI:57634"/>
        <dbReference type="ChEBI" id="CHEBI:456216"/>
        <dbReference type="EC" id="2.7.1.11"/>
    </reaction>
</comment>
<comment type="function">
    <text evidence="2 15">Catalyzes the phosphorylation of D-fructose 6-phosphate to fructose 1,6-bisphosphate by ATP, the first committing step of glycolysis.</text>
</comment>
<proteinExistence type="inferred from homology"/>
<dbReference type="NCBIfam" id="TIGR02482">
    <property type="entry name" value="PFKA_ATP"/>
    <property type="match status" value="1"/>
</dbReference>
<dbReference type="Gene3D" id="3.40.50.450">
    <property type="match status" value="1"/>
</dbReference>
<dbReference type="PIRSF" id="PIRSF000532">
    <property type="entry name" value="ATP_PFK_prok"/>
    <property type="match status" value="1"/>
</dbReference>
<comment type="subcellular location">
    <subcellularLocation>
        <location evidence="3 15">Cytoplasm</location>
    </subcellularLocation>
</comment>
<protein>
    <recommendedName>
        <fullName evidence="15">ATP-dependent 6-phosphofructokinase</fullName>
        <shortName evidence="15">ATP-PFK</shortName>
        <shortName evidence="15">Phosphofructokinase</shortName>
        <ecNumber evidence="15">2.7.1.11</ecNumber>
    </recommendedName>
    <alternativeName>
        <fullName evidence="15">Phosphohexokinase</fullName>
    </alternativeName>
</protein>
<evidence type="ECO:0000256" key="6">
    <source>
        <dbReference type="ARBA" id="ARBA00022533"/>
    </source>
</evidence>
<evidence type="ECO:0000256" key="11">
    <source>
        <dbReference type="ARBA" id="ARBA00022840"/>
    </source>
</evidence>
<evidence type="ECO:0000256" key="2">
    <source>
        <dbReference type="ARBA" id="ARBA00002659"/>
    </source>
</evidence>
<dbReference type="AlphaFoldDB" id="A0A941GD35"/>
<organism evidence="17">
    <name type="scientific">Niallia circulans</name>
    <name type="common">Bacillus circulans</name>
    <dbReference type="NCBI Taxonomy" id="1397"/>
    <lineage>
        <taxon>Bacteria</taxon>
        <taxon>Bacillati</taxon>
        <taxon>Bacillota</taxon>
        <taxon>Bacilli</taxon>
        <taxon>Bacillales</taxon>
        <taxon>Bacillaceae</taxon>
        <taxon>Niallia</taxon>
    </lineage>
</organism>
<feature type="domain" description="Phosphofructokinase" evidence="16">
    <location>
        <begin position="8"/>
        <end position="280"/>
    </location>
</feature>
<evidence type="ECO:0000259" key="16">
    <source>
        <dbReference type="Pfam" id="PF00365"/>
    </source>
</evidence>
<feature type="binding site" evidence="15">
    <location>
        <position position="167"/>
    </location>
    <ligand>
        <name>substrate</name>
        <note>ligand shared between dimeric partners</note>
    </ligand>
</feature>
<keyword evidence="12 15" id="KW-0460">Magnesium</keyword>
<feature type="binding site" description="in other chain" evidence="15">
    <location>
        <begin position="190"/>
        <end position="192"/>
    </location>
    <ligand>
        <name>ADP</name>
        <dbReference type="ChEBI" id="CHEBI:456216"/>
        <note>allosteric activator; ligand shared between dimeric partners</note>
    </ligand>
</feature>
<feature type="binding site" evidence="15">
    <location>
        <begin position="77"/>
        <end position="78"/>
    </location>
    <ligand>
        <name>ATP</name>
        <dbReference type="ChEBI" id="CHEBI:30616"/>
    </ligand>
</feature>
<dbReference type="GO" id="GO:0070095">
    <property type="term" value="F:fructose-6-phosphate binding"/>
    <property type="evidence" value="ECO:0007669"/>
    <property type="project" value="TreeGrafter"/>
</dbReference>
<dbReference type="GO" id="GO:0005524">
    <property type="term" value="F:ATP binding"/>
    <property type="evidence" value="ECO:0007669"/>
    <property type="project" value="UniProtKB-UniRule"/>
</dbReference>
<accession>A0A941GD35</accession>
<evidence type="ECO:0000313" key="17">
    <source>
        <dbReference type="EMBL" id="MBR8670389.1"/>
    </source>
</evidence>
<dbReference type="Gene3D" id="3.40.50.460">
    <property type="entry name" value="Phosphofructokinase domain"/>
    <property type="match status" value="1"/>
</dbReference>
<feature type="binding site" description="in other chain" evidence="15">
    <location>
        <position position="159"/>
    </location>
    <ligand>
        <name>ADP</name>
        <dbReference type="ChEBI" id="CHEBI:456216"/>
        <note>allosteric activator; ligand shared between dimeric partners</note>
    </ligand>
</feature>
<dbReference type="GO" id="GO:0042802">
    <property type="term" value="F:identical protein binding"/>
    <property type="evidence" value="ECO:0007669"/>
    <property type="project" value="TreeGrafter"/>
</dbReference>
<keyword evidence="10 15" id="KW-0418">Kinase</keyword>
<dbReference type="PANTHER" id="PTHR13697">
    <property type="entry name" value="PHOSPHOFRUCTOKINASE"/>
    <property type="match status" value="1"/>
</dbReference>
<feature type="binding site" evidence="15">
    <location>
        <begin position="26"/>
        <end position="30"/>
    </location>
    <ligand>
        <name>ADP</name>
        <dbReference type="ChEBI" id="CHEBI:456216"/>
        <note>allosteric activator; ligand shared between dimeric partners</note>
    </ligand>
</feature>
<dbReference type="InterPro" id="IPR022953">
    <property type="entry name" value="ATP_PFK"/>
</dbReference>
<comment type="pathway">
    <text evidence="4 15">Carbohydrate degradation; glycolysis; D-glyceraldehyde 3-phosphate and glycerone phosphate from D-glucose: step 3/4.</text>
</comment>
<dbReference type="GO" id="GO:0048029">
    <property type="term" value="F:monosaccharide binding"/>
    <property type="evidence" value="ECO:0007669"/>
    <property type="project" value="TreeGrafter"/>
</dbReference>
<comment type="caution">
    <text evidence="15">Lacks conserved residue(s) required for the propagation of feature annotation.</text>
</comment>
<evidence type="ECO:0000256" key="15">
    <source>
        <dbReference type="HAMAP-Rule" id="MF_00339"/>
    </source>
</evidence>
<evidence type="ECO:0000256" key="12">
    <source>
        <dbReference type="ARBA" id="ARBA00022842"/>
    </source>
</evidence>
<keyword evidence="11 15" id="KW-0067">ATP-binding</keyword>
<feature type="binding site" evidence="15">
    <location>
        <position position="16"/>
    </location>
    <ligand>
        <name>ATP</name>
        <dbReference type="ChEBI" id="CHEBI:30616"/>
    </ligand>
</feature>
<dbReference type="GO" id="GO:0005945">
    <property type="term" value="C:6-phosphofructokinase complex"/>
    <property type="evidence" value="ECO:0007669"/>
    <property type="project" value="TreeGrafter"/>
</dbReference>
<feature type="binding site" evidence="15">
    <location>
        <position position="108"/>
    </location>
    <ligand>
        <name>Mg(2+)</name>
        <dbReference type="ChEBI" id="CHEBI:18420"/>
        <note>catalytic</note>
    </ligand>
</feature>
<dbReference type="Pfam" id="PF00365">
    <property type="entry name" value="PFK"/>
    <property type="match status" value="1"/>
</dbReference>
<gene>
    <name evidence="15 17" type="primary">pfkA</name>
    <name evidence="17" type="ORF">KD144_12585</name>
</gene>
<dbReference type="GO" id="GO:0061621">
    <property type="term" value="P:canonical glycolysis"/>
    <property type="evidence" value="ECO:0007669"/>
    <property type="project" value="TreeGrafter"/>
</dbReference>